<dbReference type="Proteomes" id="UP000184076">
    <property type="component" value="Unassembled WGS sequence"/>
</dbReference>
<evidence type="ECO:0000256" key="12">
    <source>
        <dbReference type="ARBA" id="ARBA00081560"/>
    </source>
</evidence>
<dbReference type="EC" id="6.3.2.13" evidence="8 13"/>
<evidence type="ECO:0000313" key="18">
    <source>
        <dbReference type="EMBL" id="SHG11279.1"/>
    </source>
</evidence>
<dbReference type="Gene3D" id="3.40.1390.10">
    <property type="entry name" value="MurE/MurF, N-terminal domain"/>
    <property type="match status" value="1"/>
</dbReference>
<evidence type="ECO:0000256" key="7">
    <source>
        <dbReference type="ARBA" id="ARBA00050251"/>
    </source>
</evidence>
<feature type="domain" description="Mur ligase central" evidence="17">
    <location>
        <begin position="110"/>
        <end position="314"/>
    </location>
</feature>
<dbReference type="Gene3D" id="3.40.1190.10">
    <property type="entry name" value="Mur-like, catalytic domain"/>
    <property type="match status" value="1"/>
</dbReference>
<feature type="domain" description="Mur ligase N-terminal catalytic" evidence="15">
    <location>
        <begin position="25"/>
        <end position="96"/>
    </location>
</feature>
<keyword evidence="13" id="KW-0547">Nucleotide-binding</keyword>
<evidence type="ECO:0000256" key="8">
    <source>
        <dbReference type="ARBA" id="ARBA00066633"/>
    </source>
</evidence>
<sequence length="517" mass="55442">MNKKLSQLIADLLPRQVSGDVQVAVSGICYDSRKVNPGDLFVALPGGRYDGHAFMEAAVSGGAAAVLTQRLPEKDLGVPVVLVDDTRRAMAAAAAALYDHPASDLCLVGITGTNGKTTTSLLVEAILTAAGHGVGVIGTLGVRWGDEAETSVMTTPESADLQRILYRMRRDGITHVVMEVSSHALALHRVDGMAFDTAVFTNLSQDHLDFHGSMEEYFRAKRRLFVDYLKKSAGPRAAVVNGDDPYGRRLHEELSSSTVYACDAPEASVHPRRLHLGPDGIRAELETPKGTLSIRSALIGRLNLYNILAAVAAACALDVPLEAVQEGIRSVAGVDGRLQRIATPYGFDVVVDYAHTPDAMEKALECLRELTRGRLWVVFGCGGDRDRTKRPLMGQVAGRLGDRVVVTSDNPRTEPPEAIVREILPGVESMGKELFALNGPSIPPTGYAVEVDRRRAITAAVLAAEPGDVVFVGGKGHETYQILGTSVVPFDDREVVREALQMRAAGGRERPRAEGCA</sequence>
<dbReference type="GO" id="GO:0009252">
    <property type="term" value="P:peptidoglycan biosynthetic process"/>
    <property type="evidence" value="ECO:0007669"/>
    <property type="project" value="UniProtKB-UniRule"/>
</dbReference>
<feature type="binding site" evidence="13">
    <location>
        <begin position="112"/>
        <end position="118"/>
    </location>
    <ligand>
        <name>ATP</name>
        <dbReference type="ChEBI" id="CHEBI:30616"/>
    </ligand>
</feature>
<keyword evidence="13" id="KW-0067">ATP-binding</keyword>
<evidence type="ECO:0000256" key="1">
    <source>
        <dbReference type="ARBA" id="ARBA00005898"/>
    </source>
</evidence>
<comment type="function">
    <text evidence="13">Catalyzes the addition of meso-diaminopimelic acid to the nucleotide precursor UDP-N-acetylmuramoyl-L-alanyl-D-glutamate (UMAG) in the biosynthesis of bacterial cell-wall peptidoglycan.</text>
</comment>
<dbReference type="EMBL" id="FQVB01000042">
    <property type="protein sequence ID" value="SHG11279.1"/>
    <property type="molecule type" value="Genomic_DNA"/>
</dbReference>
<comment type="subcellular location">
    <subcellularLocation>
        <location evidence="13 14">Cytoplasm</location>
    </subcellularLocation>
</comment>
<evidence type="ECO:0000256" key="6">
    <source>
        <dbReference type="ARBA" id="ARBA00023316"/>
    </source>
</evidence>
<evidence type="ECO:0000256" key="3">
    <source>
        <dbReference type="ARBA" id="ARBA00022960"/>
    </source>
</evidence>
<keyword evidence="4 13" id="KW-0573">Peptidoglycan synthesis</keyword>
<dbReference type="SUPFAM" id="SSF63418">
    <property type="entry name" value="MurE/MurF N-terminal domain"/>
    <property type="match status" value="1"/>
</dbReference>
<reference evidence="19" key="1">
    <citation type="submission" date="2016-11" db="EMBL/GenBank/DDBJ databases">
        <authorList>
            <person name="Varghese N."/>
            <person name="Submissions S."/>
        </authorList>
    </citation>
    <scope>NUCLEOTIDE SEQUENCE [LARGE SCALE GENOMIC DNA]</scope>
    <source>
        <strain evidence="19">DSM 9756</strain>
    </source>
</reference>
<keyword evidence="13 18" id="KW-0436">Ligase</keyword>
<evidence type="ECO:0000259" key="15">
    <source>
        <dbReference type="Pfam" id="PF01225"/>
    </source>
</evidence>
<feature type="binding site" evidence="13">
    <location>
        <position position="474"/>
    </location>
    <ligand>
        <name>meso-2,6-diaminopimelate</name>
        <dbReference type="ChEBI" id="CHEBI:57791"/>
    </ligand>
</feature>
<feature type="binding site" evidence="13">
    <location>
        <position position="32"/>
    </location>
    <ligand>
        <name>UDP-N-acetyl-alpha-D-muramoyl-L-alanyl-D-glutamate</name>
        <dbReference type="ChEBI" id="CHEBI:83900"/>
    </ligand>
</feature>
<feature type="binding site" evidence="13">
    <location>
        <begin position="154"/>
        <end position="155"/>
    </location>
    <ligand>
        <name>UDP-N-acetyl-alpha-D-muramoyl-L-alanyl-D-glutamate</name>
        <dbReference type="ChEBI" id="CHEBI:83900"/>
    </ligand>
</feature>
<evidence type="ECO:0000256" key="13">
    <source>
        <dbReference type="HAMAP-Rule" id="MF_00208"/>
    </source>
</evidence>
<dbReference type="Pfam" id="PF08245">
    <property type="entry name" value="Mur_ligase_M"/>
    <property type="match status" value="1"/>
</dbReference>
<dbReference type="GO" id="GO:0005737">
    <property type="term" value="C:cytoplasm"/>
    <property type="evidence" value="ECO:0007669"/>
    <property type="project" value="UniProtKB-SubCell"/>
</dbReference>
<comment type="pathway">
    <text evidence="13 14">Cell wall biogenesis; peptidoglycan biosynthesis.</text>
</comment>
<feature type="binding site" evidence="13">
    <location>
        <position position="478"/>
    </location>
    <ligand>
        <name>meso-2,6-diaminopimelate</name>
        <dbReference type="ChEBI" id="CHEBI:57791"/>
    </ligand>
</feature>
<dbReference type="InterPro" id="IPR036565">
    <property type="entry name" value="Mur-like_cat_sf"/>
</dbReference>
<comment type="similarity">
    <text evidence="1 13">Belongs to the MurCDEF family. MurE subfamily.</text>
</comment>
<comment type="catalytic activity">
    <reaction evidence="7 13">
        <text>UDP-N-acetyl-alpha-D-muramoyl-L-alanyl-D-glutamate + meso-2,6-diaminopimelate + ATP = UDP-N-acetyl-alpha-D-muramoyl-L-alanyl-gamma-D-glutamyl-meso-2,6-diaminopimelate + ADP + phosphate + H(+)</text>
        <dbReference type="Rhea" id="RHEA:23676"/>
        <dbReference type="ChEBI" id="CHEBI:15378"/>
        <dbReference type="ChEBI" id="CHEBI:30616"/>
        <dbReference type="ChEBI" id="CHEBI:43474"/>
        <dbReference type="ChEBI" id="CHEBI:57791"/>
        <dbReference type="ChEBI" id="CHEBI:83900"/>
        <dbReference type="ChEBI" id="CHEBI:83905"/>
        <dbReference type="ChEBI" id="CHEBI:456216"/>
        <dbReference type="EC" id="6.3.2.13"/>
    </reaction>
</comment>
<dbReference type="NCBIfam" id="TIGR01085">
    <property type="entry name" value="murE"/>
    <property type="match status" value="1"/>
</dbReference>
<dbReference type="NCBIfam" id="NF001126">
    <property type="entry name" value="PRK00139.1-4"/>
    <property type="match status" value="1"/>
</dbReference>
<accession>A0A1M5H5K5</accession>
<dbReference type="FunFam" id="3.90.190.20:FF:000006">
    <property type="entry name" value="UDP-N-acetylmuramoyl-L-alanyl-D-glutamate--2,6-diaminopimelate ligase"/>
    <property type="match status" value="1"/>
</dbReference>
<dbReference type="Gene3D" id="3.90.190.20">
    <property type="entry name" value="Mur ligase, C-terminal domain"/>
    <property type="match status" value="1"/>
</dbReference>
<dbReference type="PANTHER" id="PTHR23135:SF4">
    <property type="entry name" value="UDP-N-ACETYLMURAMOYL-L-ALANYL-D-GLUTAMATE--2,6-DIAMINOPIMELATE LIGASE MURE HOMOLOG, CHLOROPLASTIC"/>
    <property type="match status" value="1"/>
</dbReference>
<evidence type="ECO:0000256" key="10">
    <source>
        <dbReference type="ARBA" id="ARBA00075482"/>
    </source>
</evidence>
<keyword evidence="6 13" id="KW-0961">Cell wall biogenesis/degradation</keyword>
<feature type="binding site" evidence="13">
    <location>
        <begin position="409"/>
        <end position="412"/>
    </location>
    <ligand>
        <name>meso-2,6-diaminopimelate</name>
        <dbReference type="ChEBI" id="CHEBI:57791"/>
    </ligand>
</feature>
<dbReference type="RefSeq" id="WP_073041421.1">
    <property type="nucleotide sequence ID" value="NZ_FQVB01000042.1"/>
</dbReference>
<comment type="cofactor">
    <cofactor evidence="13">
        <name>Mg(2+)</name>
        <dbReference type="ChEBI" id="CHEBI:18420"/>
    </cofactor>
</comment>
<dbReference type="InterPro" id="IPR000713">
    <property type="entry name" value="Mur_ligase_N"/>
</dbReference>
<dbReference type="NCBIfam" id="NF001124">
    <property type="entry name" value="PRK00139.1-2"/>
    <property type="match status" value="1"/>
</dbReference>
<dbReference type="InterPro" id="IPR013221">
    <property type="entry name" value="Mur_ligase_cen"/>
</dbReference>
<dbReference type="AlphaFoldDB" id="A0A1M5H5K5"/>
<keyword evidence="13" id="KW-0963">Cytoplasm</keyword>
<dbReference type="GO" id="GO:0000287">
    <property type="term" value="F:magnesium ion binding"/>
    <property type="evidence" value="ECO:0007669"/>
    <property type="project" value="UniProtKB-UniRule"/>
</dbReference>
<dbReference type="UniPathway" id="UPA00219"/>
<dbReference type="GO" id="GO:0005524">
    <property type="term" value="F:ATP binding"/>
    <property type="evidence" value="ECO:0007669"/>
    <property type="project" value="UniProtKB-UniRule"/>
</dbReference>
<dbReference type="InterPro" id="IPR036615">
    <property type="entry name" value="Mur_ligase_C_dom_sf"/>
</dbReference>
<protein>
    <recommendedName>
        <fullName evidence="9 13">UDP-N-acetylmuramoyl-L-alanyl-D-glutamate--2,6-diaminopimelate ligase</fullName>
        <ecNumber evidence="8 13">6.3.2.13</ecNumber>
    </recommendedName>
    <alternativeName>
        <fullName evidence="10 13">Meso-A2pm-adding enzyme</fullName>
    </alternativeName>
    <alternativeName>
        <fullName evidence="11 13">Meso-diaminopimelate-adding enzyme</fullName>
    </alternativeName>
    <alternativeName>
        <fullName evidence="12 13">UDP-MurNAc-L-Ala-D-Glu:meso-diaminopimelate ligase</fullName>
    </alternativeName>
    <alternativeName>
        <fullName evidence="13">UDP-MurNAc-tripeptide synthetase</fullName>
    </alternativeName>
    <alternativeName>
        <fullName evidence="13">UDP-N-acetylmuramyl-tripeptide synthetase</fullName>
    </alternativeName>
</protein>
<feature type="binding site" evidence="13">
    <location>
        <position position="189"/>
    </location>
    <ligand>
        <name>UDP-N-acetyl-alpha-D-muramoyl-L-alanyl-D-glutamate</name>
        <dbReference type="ChEBI" id="CHEBI:83900"/>
    </ligand>
</feature>
<gene>
    <name evidence="13" type="primary">murE</name>
    <name evidence="18" type="ORF">SAMN02745206_03287</name>
</gene>
<evidence type="ECO:0000256" key="9">
    <source>
        <dbReference type="ARBA" id="ARBA00072883"/>
    </source>
</evidence>
<evidence type="ECO:0000256" key="14">
    <source>
        <dbReference type="RuleBase" id="RU004135"/>
    </source>
</evidence>
<keyword evidence="3 13" id="KW-0133">Cell shape</keyword>
<dbReference type="InterPro" id="IPR005761">
    <property type="entry name" value="UDP-N-AcMur-Glu-dNH2Pim_ligase"/>
</dbReference>
<evidence type="ECO:0000256" key="11">
    <source>
        <dbReference type="ARBA" id="ARBA00076158"/>
    </source>
</evidence>
<evidence type="ECO:0000256" key="2">
    <source>
        <dbReference type="ARBA" id="ARBA00022618"/>
    </source>
</evidence>
<feature type="modified residue" description="N6-carboxylysine" evidence="13">
    <location>
        <position position="221"/>
    </location>
</feature>
<dbReference type="GO" id="GO:0071555">
    <property type="term" value="P:cell wall organization"/>
    <property type="evidence" value="ECO:0007669"/>
    <property type="project" value="UniProtKB-KW"/>
</dbReference>
<dbReference type="Pfam" id="PF01225">
    <property type="entry name" value="Mur_ligase"/>
    <property type="match status" value="1"/>
</dbReference>
<feature type="binding site" evidence="13">
    <location>
        <position position="385"/>
    </location>
    <ligand>
        <name>meso-2,6-diaminopimelate</name>
        <dbReference type="ChEBI" id="CHEBI:57791"/>
    </ligand>
</feature>
<dbReference type="PANTHER" id="PTHR23135">
    <property type="entry name" value="MUR LIGASE FAMILY MEMBER"/>
    <property type="match status" value="1"/>
</dbReference>
<organism evidence="18 19">
    <name type="scientific">Desulfacinum infernum DSM 9756</name>
    <dbReference type="NCBI Taxonomy" id="1121391"/>
    <lineage>
        <taxon>Bacteria</taxon>
        <taxon>Pseudomonadati</taxon>
        <taxon>Thermodesulfobacteriota</taxon>
        <taxon>Syntrophobacteria</taxon>
        <taxon>Syntrophobacterales</taxon>
        <taxon>Syntrophobacteraceae</taxon>
        <taxon>Desulfacinum</taxon>
    </lineage>
</organism>
<evidence type="ECO:0000256" key="5">
    <source>
        <dbReference type="ARBA" id="ARBA00023306"/>
    </source>
</evidence>
<feature type="binding site" evidence="13">
    <location>
        <position position="181"/>
    </location>
    <ligand>
        <name>UDP-N-acetyl-alpha-D-muramoyl-L-alanyl-D-glutamate</name>
        <dbReference type="ChEBI" id="CHEBI:83900"/>
    </ligand>
</feature>
<feature type="short sequence motif" description="Meso-diaminopimelate recognition motif" evidence="13">
    <location>
        <begin position="409"/>
        <end position="412"/>
    </location>
</feature>
<dbReference type="GO" id="GO:0008360">
    <property type="term" value="P:regulation of cell shape"/>
    <property type="evidence" value="ECO:0007669"/>
    <property type="project" value="UniProtKB-KW"/>
</dbReference>
<dbReference type="SUPFAM" id="SSF53623">
    <property type="entry name" value="MurD-like peptide ligases, catalytic domain"/>
    <property type="match status" value="1"/>
</dbReference>
<dbReference type="SUPFAM" id="SSF53244">
    <property type="entry name" value="MurD-like peptide ligases, peptide-binding domain"/>
    <property type="match status" value="1"/>
</dbReference>
<dbReference type="OrthoDB" id="9800958at2"/>
<keyword evidence="19" id="KW-1185">Reference proteome</keyword>
<keyword evidence="13" id="KW-0460">Magnesium</keyword>
<name>A0A1M5H5K5_9BACT</name>
<dbReference type="Pfam" id="PF02875">
    <property type="entry name" value="Mur_ligase_C"/>
    <property type="match status" value="1"/>
</dbReference>
<dbReference type="InterPro" id="IPR035911">
    <property type="entry name" value="MurE/MurF_N"/>
</dbReference>
<dbReference type="InterPro" id="IPR004101">
    <property type="entry name" value="Mur_ligase_C"/>
</dbReference>
<evidence type="ECO:0000313" key="19">
    <source>
        <dbReference type="Proteomes" id="UP000184076"/>
    </source>
</evidence>
<evidence type="ECO:0000256" key="4">
    <source>
        <dbReference type="ARBA" id="ARBA00022984"/>
    </source>
</evidence>
<evidence type="ECO:0000259" key="16">
    <source>
        <dbReference type="Pfam" id="PF02875"/>
    </source>
</evidence>
<feature type="domain" description="Mur ligase C-terminal" evidence="16">
    <location>
        <begin position="336"/>
        <end position="476"/>
    </location>
</feature>
<keyword evidence="5 13" id="KW-0131">Cell cycle</keyword>
<dbReference type="GO" id="GO:0051301">
    <property type="term" value="P:cell division"/>
    <property type="evidence" value="ECO:0007669"/>
    <property type="project" value="UniProtKB-KW"/>
</dbReference>
<dbReference type="HAMAP" id="MF_00208">
    <property type="entry name" value="MurE"/>
    <property type="match status" value="1"/>
</dbReference>
<comment type="caution">
    <text evidence="13">Lacks conserved residue(s) required for the propagation of feature annotation.</text>
</comment>
<dbReference type="GO" id="GO:0008765">
    <property type="term" value="F:UDP-N-acetylmuramoylalanyl-D-glutamate-2,6-diaminopimelate ligase activity"/>
    <property type="evidence" value="ECO:0007669"/>
    <property type="project" value="UniProtKB-UniRule"/>
</dbReference>
<dbReference type="STRING" id="1121391.SAMN02745206_03287"/>
<proteinExistence type="inferred from homology"/>
<keyword evidence="2 13" id="KW-0132">Cell division</keyword>
<comment type="PTM">
    <text evidence="13">Carboxylation is probably crucial for Mg(2+) binding and, consequently, for the gamma-phosphate positioning of ATP.</text>
</comment>
<evidence type="ECO:0000259" key="17">
    <source>
        <dbReference type="Pfam" id="PF08245"/>
    </source>
</evidence>